<dbReference type="Pfam" id="PF00496">
    <property type="entry name" value="SBP_bac_5"/>
    <property type="match status" value="1"/>
</dbReference>
<name>A0ABS3QHI0_9BACT</name>
<evidence type="ECO:0000313" key="8">
    <source>
        <dbReference type="Proteomes" id="UP000664369"/>
    </source>
</evidence>
<evidence type="ECO:0000256" key="2">
    <source>
        <dbReference type="ARBA" id="ARBA00005695"/>
    </source>
</evidence>
<dbReference type="RefSeq" id="WP_208176325.1">
    <property type="nucleotide sequence ID" value="NZ_JAGETZ010000008.1"/>
</dbReference>
<dbReference type="PANTHER" id="PTHR30290:SF10">
    <property type="entry name" value="PERIPLASMIC OLIGOPEPTIDE-BINDING PROTEIN-RELATED"/>
    <property type="match status" value="1"/>
</dbReference>
<dbReference type="PROSITE" id="PS01040">
    <property type="entry name" value="SBP_BACTERIAL_5"/>
    <property type="match status" value="1"/>
</dbReference>
<accession>A0ABS3QHI0</accession>
<dbReference type="Gene3D" id="3.10.105.10">
    <property type="entry name" value="Dipeptide-binding Protein, Domain 3"/>
    <property type="match status" value="1"/>
</dbReference>
<gene>
    <name evidence="7" type="ORF">J4E00_16640</name>
</gene>
<dbReference type="PROSITE" id="PS51257">
    <property type="entry name" value="PROKAR_LIPOPROTEIN"/>
    <property type="match status" value="1"/>
</dbReference>
<feature type="domain" description="Solute-binding protein family 5" evidence="6">
    <location>
        <begin position="82"/>
        <end position="514"/>
    </location>
</feature>
<dbReference type="PANTHER" id="PTHR30290">
    <property type="entry name" value="PERIPLASMIC BINDING COMPONENT OF ABC TRANSPORTER"/>
    <property type="match status" value="1"/>
</dbReference>
<dbReference type="Gene3D" id="3.40.190.10">
    <property type="entry name" value="Periplasmic binding protein-like II"/>
    <property type="match status" value="1"/>
</dbReference>
<evidence type="ECO:0000256" key="4">
    <source>
        <dbReference type="ARBA" id="ARBA00022729"/>
    </source>
</evidence>
<dbReference type="InterPro" id="IPR039424">
    <property type="entry name" value="SBP_5"/>
</dbReference>
<proteinExistence type="inferred from homology"/>
<dbReference type="Gene3D" id="3.90.76.10">
    <property type="entry name" value="Dipeptide-binding Protein, Domain 1"/>
    <property type="match status" value="1"/>
</dbReference>
<comment type="subcellular location">
    <subcellularLocation>
        <location evidence="1">Cell envelope</location>
    </subcellularLocation>
</comment>
<comment type="similarity">
    <text evidence="2">Belongs to the bacterial solute-binding protein 5 family.</text>
</comment>
<dbReference type="SUPFAM" id="SSF53850">
    <property type="entry name" value="Periplasmic binding protein-like II"/>
    <property type="match status" value="1"/>
</dbReference>
<dbReference type="InterPro" id="IPR000914">
    <property type="entry name" value="SBP_5_dom"/>
</dbReference>
<feature type="signal peptide" evidence="5">
    <location>
        <begin position="1"/>
        <end position="24"/>
    </location>
</feature>
<reference evidence="7 8" key="1">
    <citation type="submission" date="2021-03" db="EMBL/GenBank/DDBJ databases">
        <authorList>
            <person name="Kim M.K."/>
        </authorList>
    </citation>
    <scope>NUCLEOTIDE SEQUENCE [LARGE SCALE GENOMIC DNA]</scope>
    <source>
        <strain evidence="7 8">BT442</strain>
    </source>
</reference>
<dbReference type="InterPro" id="IPR023765">
    <property type="entry name" value="SBP_5_CS"/>
</dbReference>
<protein>
    <submittedName>
        <fullName evidence="7">ABC transporter substrate-binding protein</fullName>
    </submittedName>
</protein>
<keyword evidence="3" id="KW-0813">Transport</keyword>
<dbReference type="PIRSF" id="PIRSF002741">
    <property type="entry name" value="MppA"/>
    <property type="match status" value="1"/>
</dbReference>
<organism evidence="7 8">
    <name type="scientific">Hymenobacter negativus</name>
    <dbReference type="NCBI Taxonomy" id="2795026"/>
    <lineage>
        <taxon>Bacteria</taxon>
        <taxon>Pseudomonadati</taxon>
        <taxon>Bacteroidota</taxon>
        <taxon>Cytophagia</taxon>
        <taxon>Cytophagales</taxon>
        <taxon>Hymenobacteraceae</taxon>
        <taxon>Hymenobacter</taxon>
    </lineage>
</organism>
<sequence>MAPFLARWAGFSAKLFGFSAGALAVAGCHDAARSAADERRVFRYNQPEALSSLDPAFARNQANSWAVSQLYNGLMELDSTLQPVPALARRYSISPDGRTYTFVLRKGISFHENEDVFQLSDSDLKALVDQELKDHPGRNRADIEKYGTEAFPVATRQVVAQDFVYSFKRILDPTTASSGGWIFRGKVLEKPDGSISDTAFVAANDSTFRIHLKEPFIPFLGILTMPYAYVVPHEAVEKYGKDFREHPVGTGPFRFKLWDEGNVLLYERNPNYWRSDEKGRPLPYLDAVAVSFLPDRKTEFLTFMQGKLDFLSGIRAGSRDLIMHPDGTIRADFKGKFTVQKAPYLNTEYLGIQLDSVNLLGEQAVQGRALRNKQVRQALNYALNKPEMLTYLLNRVGHPGTSGFVPTALPSFSEKEVPGYSYQPQKARQLLRTAGYGPQRPLKLRLSTVLERKEIGEYLQKQWADVGVQVQIDINQSAAQQDLVDNGRVAFFAKSWLGDYPDAENYLALFYSPNFSPAGPDKTHFKSAAYDKLYDEARRTQDVARRTALYQAMDRIVVEESPVISLYYDEVVRLTQNNVRGLTPNPMNQLLLERVRKE</sequence>
<keyword evidence="8" id="KW-1185">Reference proteome</keyword>
<evidence type="ECO:0000313" key="7">
    <source>
        <dbReference type="EMBL" id="MBO2010691.1"/>
    </source>
</evidence>
<evidence type="ECO:0000256" key="3">
    <source>
        <dbReference type="ARBA" id="ARBA00022448"/>
    </source>
</evidence>
<evidence type="ECO:0000256" key="1">
    <source>
        <dbReference type="ARBA" id="ARBA00004196"/>
    </source>
</evidence>
<comment type="caution">
    <text evidence="7">The sequence shown here is derived from an EMBL/GenBank/DDBJ whole genome shotgun (WGS) entry which is preliminary data.</text>
</comment>
<dbReference type="InterPro" id="IPR030678">
    <property type="entry name" value="Peptide/Ni-bd"/>
</dbReference>
<dbReference type="Proteomes" id="UP000664369">
    <property type="component" value="Unassembled WGS sequence"/>
</dbReference>
<dbReference type="CDD" id="cd00995">
    <property type="entry name" value="PBP2_NikA_DppA_OppA_like"/>
    <property type="match status" value="1"/>
</dbReference>
<evidence type="ECO:0000259" key="6">
    <source>
        <dbReference type="Pfam" id="PF00496"/>
    </source>
</evidence>
<feature type="chain" id="PRO_5046621257" evidence="5">
    <location>
        <begin position="25"/>
        <end position="598"/>
    </location>
</feature>
<dbReference type="EMBL" id="JAGETZ010000008">
    <property type="protein sequence ID" value="MBO2010691.1"/>
    <property type="molecule type" value="Genomic_DNA"/>
</dbReference>
<evidence type="ECO:0000256" key="5">
    <source>
        <dbReference type="SAM" id="SignalP"/>
    </source>
</evidence>
<keyword evidence="4 5" id="KW-0732">Signal</keyword>